<proteinExistence type="predicted"/>
<organism evidence="1 2">
    <name type="scientific">Macroventuria anomochaeta</name>
    <dbReference type="NCBI Taxonomy" id="301207"/>
    <lineage>
        <taxon>Eukaryota</taxon>
        <taxon>Fungi</taxon>
        <taxon>Dikarya</taxon>
        <taxon>Ascomycota</taxon>
        <taxon>Pezizomycotina</taxon>
        <taxon>Dothideomycetes</taxon>
        <taxon>Pleosporomycetidae</taxon>
        <taxon>Pleosporales</taxon>
        <taxon>Pleosporineae</taxon>
        <taxon>Didymellaceae</taxon>
        <taxon>Macroventuria</taxon>
    </lineage>
</organism>
<protein>
    <submittedName>
        <fullName evidence="1">Uncharacterized protein</fullName>
    </submittedName>
</protein>
<accession>A0ACB6RWU8</accession>
<dbReference type="EMBL" id="MU006723">
    <property type="protein sequence ID" value="KAF2625885.1"/>
    <property type="molecule type" value="Genomic_DNA"/>
</dbReference>
<evidence type="ECO:0000313" key="1">
    <source>
        <dbReference type="EMBL" id="KAF2625885.1"/>
    </source>
</evidence>
<dbReference type="Proteomes" id="UP000799754">
    <property type="component" value="Unassembled WGS sequence"/>
</dbReference>
<gene>
    <name evidence="1" type="ORF">BU25DRAFT_472656</name>
</gene>
<comment type="caution">
    <text evidence="1">The sequence shown here is derived from an EMBL/GenBank/DDBJ whole genome shotgun (WGS) entry which is preliminary data.</text>
</comment>
<sequence length="116" mass="12905">MGYIDDEYDRLSVQSLQSSSTPISTLSGFTVVELESATVELQKIFQEDADLVRLYRQAIKDKATGPGRLQRNVGRLLKLFAQNLRRETITVEQQQQARTMSGIPISTLISTAGAPF</sequence>
<evidence type="ECO:0000313" key="2">
    <source>
        <dbReference type="Proteomes" id="UP000799754"/>
    </source>
</evidence>
<keyword evidence="2" id="KW-1185">Reference proteome</keyword>
<reference evidence="1" key="1">
    <citation type="journal article" date="2020" name="Stud. Mycol.">
        <title>101 Dothideomycetes genomes: a test case for predicting lifestyles and emergence of pathogens.</title>
        <authorList>
            <person name="Haridas S."/>
            <person name="Albert R."/>
            <person name="Binder M."/>
            <person name="Bloem J."/>
            <person name="Labutti K."/>
            <person name="Salamov A."/>
            <person name="Andreopoulos B."/>
            <person name="Baker S."/>
            <person name="Barry K."/>
            <person name="Bills G."/>
            <person name="Bluhm B."/>
            <person name="Cannon C."/>
            <person name="Castanera R."/>
            <person name="Culley D."/>
            <person name="Daum C."/>
            <person name="Ezra D."/>
            <person name="Gonzalez J."/>
            <person name="Henrissat B."/>
            <person name="Kuo A."/>
            <person name="Liang C."/>
            <person name="Lipzen A."/>
            <person name="Lutzoni F."/>
            <person name="Magnuson J."/>
            <person name="Mondo S."/>
            <person name="Nolan M."/>
            <person name="Ohm R."/>
            <person name="Pangilinan J."/>
            <person name="Park H.-J."/>
            <person name="Ramirez L."/>
            <person name="Alfaro M."/>
            <person name="Sun H."/>
            <person name="Tritt A."/>
            <person name="Yoshinaga Y."/>
            <person name="Zwiers L.-H."/>
            <person name="Turgeon B."/>
            <person name="Goodwin S."/>
            <person name="Spatafora J."/>
            <person name="Crous P."/>
            <person name="Grigoriev I."/>
        </authorList>
    </citation>
    <scope>NUCLEOTIDE SEQUENCE</scope>
    <source>
        <strain evidence="1">CBS 525.71</strain>
    </source>
</reference>
<name>A0ACB6RWU8_9PLEO</name>